<evidence type="ECO:0000313" key="1">
    <source>
        <dbReference type="EMBL" id="KAG5302611.1"/>
    </source>
</evidence>
<evidence type="ECO:0000313" key="2">
    <source>
        <dbReference type="Proteomes" id="UP000670092"/>
    </source>
</evidence>
<dbReference type="AlphaFoldDB" id="A0A8H8D5M9"/>
<organism evidence="1 2">
    <name type="scientific">Ajellomyces capsulatus</name>
    <name type="common">Darling's disease fungus</name>
    <name type="synonym">Histoplasma capsulatum</name>
    <dbReference type="NCBI Taxonomy" id="5037"/>
    <lineage>
        <taxon>Eukaryota</taxon>
        <taxon>Fungi</taxon>
        <taxon>Dikarya</taxon>
        <taxon>Ascomycota</taxon>
        <taxon>Pezizomycotina</taxon>
        <taxon>Eurotiomycetes</taxon>
        <taxon>Eurotiomycetidae</taxon>
        <taxon>Onygenales</taxon>
        <taxon>Ajellomycetaceae</taxon>
        <taxon>Histoplasma</taxon>
    </lineage>
</organism>
<gene>
    <name evidence="1" type="ORF">I7I52_00303</name>
</gene>
<name>A0A8H8D5M9_AJECA</name>
<dbReference type="Proteomes" id="UP000670092">
    <property type="component" value="Unassembled WGS sequence"/>
</dbReference>
<dbReference type="VEuPathDB" id="FungiDB:I7I52_00303"/>
<reference evidence="1 2" key="1">
    <citation type="submission" date="2021-01" db="EMBL/GenBank/DDBJ databases">
        <title>Chromosome-level genome assembly of a human fungal pathogen reveals clustering of transcriptionally co-regulated genes.</title>
        <authorList>
            <person name="Voorhies M."/>
            <person name="Cohen S."/>
            <person name="Shea T.P."/>
            <person name="Petrus S."/>
            <person name="Munoz J.F."/>
            <person name="Poplawski S."/>
            <person name="Goldman W.E."/>
            <person name="Michael T."/>
            <person name="Cuomo C.A."/>
            <person name="Sil A."/>
            <person name="Beyhan S."/>
        </authorList>
    </citation>
    <scope>NUCLEOTIDE SEQUENCE [LARGE SCALE GENOMIC DNA]</scope>
    <source>
        <strain evidence="1 2">G184AR</strain>
    </source>
</reference>
<sequence>MKDQAFRMHTPFGSVYTMLGNPCKFTDELQRGQASQIQPKAVGPSAYSGPLCCLILIFSVAHDKSTGLHTLQRRK</sequence>
<accession>A0A8H8D5M9</accession>
<protein>
    <submittedName>
        <fullName evidence="1">Uncharacterized protein</fullName>
    </submittedName>
</protein>
<proteinExistence type="predicted"/>
<comment type="caution">
    <text evidence="1">The sequence shown here is derived from an EMBL/GenBank/DDBJ whole genome shotgun (WGS) entry which is preliminary data.</text>
</comment>
<dbReference type="EMBL" id="JAEVHI010000001">
    <property type="protein sequence ID" value="KAG5302611.1"/>
    <property type="molecule type" value="Genomic_DNA"/>
</dbReference>